<dbReference type="Proteomes" id="UP000694904">
    <property type="component" value="Chromosome 2"/>
</dbReference>
<comment type="similarity">
    <text evidence="1 5">Belongs to the glycosyl hydrolase 27 family.</text>
</comment>
<feature type="chain" id="PRO_5047515496" description="Alpha-galactosidase" evidence="6">
    <location>
        <begin position="26"/>
        <end position="457"/>
    </location>
</feature>
<dbReference type="Gene3D" id="2.60.40.1180">
    <property type="entry name" value="Golgi alpha-mannosidase II"/>
    <property type="match status" value="1"/>
</dbReference>
<evidence type="ECO:0000313" key="7">
    <source>
        <dbReference type="Proteomes" id="UP000694904"/>
    </source>
</evidence>
<evidence type="ECO:0000256" key="1">
    <source>
        <dbReference type="ARBA" id="ARBA00009743"/>
    </source>
</evidence>
<reference evidence="8" key="3">
    <citation type="submission" date="2025-08" db="UniProtKB">
        <authorList>
            <consortium name="RefSeq"/>
        </authorList>
    </citation>
    <scope>IDENTIFICATION</scope>
    <source>
        <tissue evidence="8">Whole organism</tissue>
    </source>
</reference>
<dbReference type="RefSeq" id="XP_017861602.1">
    <property type="nucleotide sequence ID" value="XM_018006113.1"/>
</dbReference>
<dbReference type="GeneID" id="108612948"/>
<keyword evidence="2 6" id="KW-0732">Signal</keyword>
<evidence type="ECO:0000256" key="5">
    <source>
        <dbReference type="RuleBase" id="RU361168"/>
    </source>
</evidence>
<dbReference type="CDD" id="cd14792">
    <property type="entry name" value="GH27"/>
    <property type="match status" value="1"/>
</dbReference>
<dbReference type="InterPro" id="IPR002241">
    <property type="entry name" value="Glyco_hydro_27"/>
</dbReference>
<keyword evidence="3 5" id="KW-0378">Hydrolase</keyword>
<dbReference type="SUPFAM" id="SSF51011">
    <property type="entry name" value="Glycosyl hydrolase domain"/>
    <property type="match status" value="1"/>
</dbReference>
<dbReference type="PROSITE" id="PS00512">
    <property type="entry name" value="ALPHA_GALACTOSIDASE"/>
    <property type="match status" value="1"/>
</dbReference>
<evidence type="ECO:0000256" key="3">
    <source>
        <dbReference type="ARBA" id="ARBA00022801"/>
    </source>
</evidence>
<evidence type="ECO:0000256" key="2">
    <source>
        <dbReference type="ARBA" id="ARBA00022729"/>
    </source>
</evidence>
<dbReference type="InterPro" id="IPR017853">
    <property type="entry name" value="GH"/>
</dbReference>
<reference evidence="7" key="2">
    <citation type="journal article" date="2016" name="G3 (Bethesda)">
        <title>Genome Evolution in Three Species of Cactophilic Drosophila.</title>
        <authorList>
            <person name="Sanchez-Flores A."/>
            <person name="Penazola F."/>
            <person name="Carpinteyro-Ponce J."/>
            <person name="Nazario-Yepiz N."/>
            <person name="Abreu-Goodger C."/>
            <person name="Machado C.A."/>
            <person name="Markow T.A."/>
        </authorList>
    </citation>
    <scope>NUCLEOTIDE SEQUENCE [LARGE SCALE GENOMIC DNA]</scope>
</reference>
<dbReference type="Gene3D" id="3.20.20.70">
    <property type="entry name" value="Aldolase class I"/>
    <property type="match status" value="1"/>
</dbReference>
<protein>
    <recommendedName>
        <fullName evidence="5">Alpha-galactosidase</fullName>
        <ecNumber evidence="5">3.2.1.-</ecNumber>
    </recommendedName>
</protein>
<dbReference type="PANTHER" id="PTHR11452">
    <property type="entry name" value="ALPHA-GALACTOSIDASE/ALPHA-N-ACETYLGALACTOSAMINIDASE"/>
    <property type="match status" value="1"/>
</dbReference>
<dbReference type="EC" id="3.2.1.-" evidence="5"/>
<keyword evidence="7" id="KW-1185">Reference proteome</keyword>
<dbReference type="InterPro" id="IPR013785">
    <property type="entry name" value="Aldolase_TIM"/>
</dbReference>
<reference evidence="7" key="1">
    <citation type="journal article" date="1997" name="Nucleic Acids Res.">
        <title>tRNAscan-SE: a program for improved detection of transfer RNA genes in genomic sequence.</title>
        <authorList>
            <person name="Lowe T.M."/>
            <person name="Eddy S.R."/>
        </authorList>
    </citation>
    <scope>NUCLEOTIDE SEQUENCE [LARGE SCALE GENOMIC DNA]</scope>
</reference>
<keyword evidence="4 5" id="KW-0326">Glycosidase</keyword>
<dbReference type="Pfam" id="PF16499">
    <property type="entry name" value="Melibiase_2"/>
    <property type="match status" value="1"/>
</dbReference>
<evidence type="ECO:0000313" key="8">
    <source>
        <dbReference type="RefSeq" id="XP_017861602.1"/>
    </source>
</evidence>
<keyword evidence="5" id="KW-1015">Disulfide bond</keyword>
<dbReference type="PRINTS" id="PR00740">
    <property type="entry name" value="GLHYDRLASE27"/>
</dbReference>
<evidence type="ECO:0000256" key="6">
    <source>
        <dbReference type="SAM" id="SignalP"/>
    </source>
</evidence>
<sequence>MRREGLYVLLLVIGGLALTLTSVAGLENGLARTPPMGWMPFERFRCVTDCVKFPRDCISERLFMRTADLLVSEGYAAAGYKYLIIDDCWMEKERNAITAELMADRERFPSGMNHLSAYIHNKSLKLGLYHDIGKRTCMHLGPGAHGHYSIDAKTFANWNVDYVKLDGCYVNGIDLNTAYPAFGQALNRTGRPMVYSCSWPYYQNHPNFELIKKHCNLWRFADDIRDSTESIAKIIFKYFKRQDHLTKHVAPGSWNDPDMLVLGNYHLSYDASRLQLAMWAVLAAPLIMSNDLQTVRPEIRALLQNRDIIEVDQDPLGIPGHCVLMSGNIQVWLRPVMPTNNIGVRSFAVAFANIGDYNECPLCPQTFRIILQNLGLTNQMGYTAYDLFDSKRKVGLFKPKDQFTIRINPSGVEFYKFKPEDIYPLSIHFASASASASASVFATISAVALTLQFNYSL</sequence>
<feature type="signal peptide" evidence="6">
    <location>
        <begin position="1"/>
        <end position="25"/>
    </location>
</feature>
<gene>
    <name evidence="8" type="primary">LOC108612948</name>
</gene>
<dbReference type="InterPro" id="IPR000111">
    <property type="entry name" value="Glyco_hydro_27/36_CS"/>
</dbReference>
<organism evidence="7 8">
    <name type="scientific">Drosophila arizonae</name>
    <name type="common">Fruit fly</name>
    <dbReference type="NCBI Taxonomy" id="7263"/>
    <lineage>
        <taxon>Eukaryota</taxon>
        <taxon>Metazoa</taxon>
        <taxon>Ecdysozoa</taxon>
        <taxon>Arthropoda</taxon>
        <taxon>Hexapoda</taxon>
        <taxon>Insecta</taxon>
        <taxon>Pterygota</taxon>
        <taxon>Neoptera</taxon>
        <taxon>Endopterygota</taxon>
        <taxon>Diptera</taxon>
        <taxon>Brachycera</taxon>
        <taxon>Muscomorpha</taxon>
        <taxon>Ephydroidea</taxon>
        <taxon>Drosophilidae</taxon>
        <taxon>Drosophila</taxon>
    </lineage>
</organism>
<evidence type="ECO:0000256" key="4">
    <source>
        <dbReference type="ARBA" id="ARBA00023295"/>
    </source>
</evidence>
<dbReference type="InterPro" id="IPR013780">
    <property type="entry name" value="Glyco_hydro_b"/>
</dbReference>
<dbReference type="PANTHER" id="PTHR11452:SF66">
    <property type="entry name" value="ALPHA-GALACTOSIDASE"/>
    <property type="match status" value="1"/>
</dbReference>
<dbReference type="SUPFAM" id="SSF51445">
    <property type="entry name" value="(Trans)glycosidases"/>
    <property type="match status" value="1"/>
</dbReference>
<accession>A0ABM1P316</accession>
<name>A0ABM1P316_DROAR</name>
<proteinExistence type="inferred from homology"/>
<comment type="subunit">
    <text evidence="5">Homodimer.</text>
</comment>